<accession>A0A9D4NGI5</accession>
<gene>
    <name evidence="1" type="ORF">DPMN_018360</name>
</gene>
<evidence type="ECO:0000313" key="1">
    <source>
        <dbReference type="EMBL" id="KAH3894203.1"/>
    </source>
</evidence>
<protein>
    <submittedName>
        <fullName evidence="1">Uncharacterized protein</fullName>
    </submittedName>
</protein>
<reference evidence="1" key="1">
    <citation type="journal article" date="2019" name="bioRxiv">
        <title>The Genome of the Zebra Mussel, Dreissena polymorpha: A Resource for Invasive Species Research.</title>
        <authorList>
            <person name="McCartney M.A."/>
            <person name="Auch B."/>
            <person name="Kono T."/>
            <person name="Mallez S."/>
            <person name="Zhang Y."/>
            <person name="Obille A."/>
            <person name="Becker A."/>
            <person name="Abrahante J.E."/>
            <person name="Garbe J."/>
            <person name="Badalamenti J.P."/>
            <person name="Herman A."/>
            <person name="Mangelson H."/>
            <person name="Liachko I."/>
            <person name="Sullivan S."/>
            <person name="Sone E.D."/>
            <person name="Koren S."/>
            <person name="Silverstein K.A.T."/>
            <person name="Beckman K.B."/>
            <person name="Gohl D.M."/>
        </authorList>
    </citation>
    <scope>NUCLEOTIDE SEQUENCE</scope>
    <source>
        <strain evidence="1">Duluth1</strain>
        <tissue evidence="1">Whole animal</tissue>
    </source>
</reference>
<proteinExistence type="predicted"/>
<organism evidence="1 2">
    <name type="scientific">Dreissena polymorpha</name>
    <name type="common">Zebra mussel</name>
    <name type="synonym">Mytilus polymorpha</name>
    <dbReference type="NCBI Taxonomy" id="45954"/>
    <lineage>
        <taxon>Eukaryota</taxon>
        <taxon>Metazoa</taxon>
        <taxon>Spiralia</taxon>
        <taxon>Lophotrochozoa</taxon>
        <taxon>Mollusca</taxon>
        <taxon>Bivalvia</taxon>
        <taxon>Autobranchia</taxon>
        <taxon>Heteroconchia</taxon>
        <taxon>Euheterodonta</taxon>
        <taxon>Imparidentia</taxon>
        <taxon>Neoheterodontei</taxon>
        <taxon>Myida</taxon>
        <taxon>Dreissenoidea</taxon>
        <taxon>Dreissenidae</taxon>
        <taxon>Dreissena</taxon>
    </lineage>
</organism>
<sequence>MVLNQWPWEVLPPALPVPCLATHLSIYPATCLETPCLTVYLLFLPVSGSAAVTAHRGLHSTELAPLPHLTRPWLTTQHRVVLRVA</sequence>
<evidence type="ECO:0000313" key="2">
    <source>
        <dbReference type="Proteomes" id="UP000828390"/>
    </source>
</evidence>
<keyword evidence="2" id="KW-1185">Reference proteome</keyword>
<reference evidence="1" key="2">
    <citation type="submission" date="2020-11" db="EMBL/GenBank/DDBJ databases">
        <authorList>
            <person name="McCartney M.A."/>
            <person name="Auch B."/>
            <person name="Kono T."/>
            <person name="Mallez S."/>
            <person name="Becker A."/>
            <person name="Gohl D.M."/>
            <person name="Silverstein K.A.T."/>
            <person name="Koren S."/>
            <person name="Bechman K.B."/>
            <person name="Herman A."/>
            <person name="Abrahante J.E."/>
            <person name="Garbe J."/>
        </authorList>
    </citation>
    <scope>NUCLEOTIDE SEQUENCE</scope>
    <source>
        <strain evidence="1">Duluth1</strain>
        <tissue evidence="1">Whole animal</tissue>
    </source>
</reference>
<dbReference type="AlphaFoldDB" id="A0A9D4NGI5"/>
<dbReference type="Proteomes" id="UP000828390">
    <property type="component" value="Unassembled WGS sequence"/>
</dbReference>
<dbReference type="EMBL" id="JAIWYP010000001">
    <property type="protein sequence ID" value="KAH3894203.1"/>
    <property type="molecule type" value="Genomic_DNA"/>
</dbReference>
<comment type="caution">
    <text evidence="1">The sequence shown here is derived from an EMBL/GenBank/DDBJ whole genome shotgun (WGS) entry which is preliminary data.</text>
</comment>
<name>A0A9D4NGI5_DREPO</name>